<dbReference type="PANTHER" id="PTHR23026">
    <property type="entry name" value="NADPH NITROREDUCTASE"/>
    <property type="match status" value="1"/>
</dbReference>
<dbReference type="NCBIfam" id="NF047509">
    <property type="entry name" value="Rv3131_FMN_oxido"/>
    <property type="match status" value="1"/>
</dbReference>
<dbReference type="SUPFAM" id="SSF55469">
    <property type="entry name" value="FMN-dependent nitroreductase-like"/>
    <property type="match status" value="2"/>
</dbReference>
<dbReference type="InterPro" id="IPR000415">
    <property type="entry name" value="Nitroreductase-like"/>
</dbReference>
<dbReference type="RefSeq" id="WP_207334264.1">
    <property type="nucleotide sequence ID" value="NZ_JAFMYU010000003.1"/>
</dbReference>
<gene>
    <name evidence="1" type="ORF">J2I48_04790</name>
</gene>
<dbReference type="AlphaFoldDB" id="A0A939G332"/>
<organism evidence="1 2">
    <name type="scientific">Fibrella aquatilis</name>
    <dbReference type="NCBI Taxonomy" id="2817059"/>
    <lineage>
        <taxon>Bacteria</taxon>
        <taxon>Pseudomonadati</taxon>
        <taxon>Bacteroidota</taxon>
        <taxon>Cytophagia</taxon>
        <taxon>Cytophagales</taxon>
        <taxon>Spirosomataceae</taxon>
        <taxon>Fibrella</taxon>
    </lineage>
</organism>
<dbReference type="Proteomes" id="UP000664795">
    <property type="component" value="Unassembled WGS sequence"/>
</dbReference>
<reference evidence="1 2" key="1">
    <citation type="submission" date="2021-03" db="EMBL/GenBank/DDBJ databases">
        <title>Fibrella sp. HMF5036 genome sequencing and assembly.</title>
        <authorList>
            <person name="Kang H."/>
            <person name="Kim H."/>
            <person name="Bae S."/>
            <person name="Joh K."/>
        </authorList>
    </citation>
    <scope>NUCLEOTIDE SEQUENCE [LARGE SCALE GENOMIC DNA]</scope>
    <source>
        <strain evidence="1 2">HMF5036</strain>
    </source>
</reference>
<dbReference type="Gene3D" id="3.40.109.10">
    <property type="entry name" value="NADH Oxidase"/>
    <property type="match status" value="1"/>
</dbReference>
<accession>A0A939G332</accession>
<dbReference type="PANTHER" id="PTHR23026:SF123">
    <property type="entry name" value="NAD(P)H NITROREDUCTASE RV3131-RELATED"/>
    <property type="match status" value="1"/>
</dbReference>
<dbReference type="PROSITE" id="PS51257">
    <property type="entry name" value="PROKAR_LIPOPROTEIN"/>
    <property type="match status" value="1"/>
</dbReference>
<evidence type="ECO:0000313" key="1">
    <source>
        <dbReference type="EMBL" id="MBO0930298.1"/>
    </source>
</evidence>
<protein>
    <recommendedName>
        <fullName evidence="3">Tat pathway signal protein</fullName>
    </recommendedName>
</protein>
<keyword evidence="2" id="KW-1185">Reference proteome</keyword>
<evidence type="ECO:0000313" key="2">
    <source>
        <dbReference type="Proteomes" id="UP000664795"/>
    </source>
</evidence>
<proteinExistence type="predicted"/>
<dbReference type="Gene3D" id="3.40.109.30">
    <property type="entry name" value="putative nitroreductase (tm1586), domain 2"/>
    <property type="match status" value="1"/>
</dbReference>
<dbReference type="InterPro" id="IPR050627">
    <property type="entry name" value="Nitroreductase/BluB"/>
</dbReference>
<dbReference type="GO" id="GO:0016491">
    <property type="term" value="F:oxidoreductase activity"/>
    <property type="evidence" value="ECO:0007669"/>
    <property type="project" value="InterPro"/>
</dbReference>
<dbReference type="EMBL" id="JAFMYU010000003">
    <property type="protein sequence ID" value="MBO0930298.1"/>
    <property type="molecule type" value="Genomic_DNA"/>
</dbReference>
<sequence>MKPTSLQNRRDMLRITGASALGLAIVPTLTSCSTTDYDTVASKARLPDTRTKQALIELVRLATLAPSGHNTQPWKFAVTPNEIRIYPDLTRRVPAVDPDNRELWISLGGALENLIISAEHTGYQTDIAYSLGTTGDEYIAVSLKQVGAKTVEQPLFFSAIPVRQCTRNAYDGKPVVVANLKKLESATAGAGITPMLFTSAATIEPMLGYVNAGNDRQMTNNNFKRELTDWIRFSNGEAVKKMDGLASRVMGNPSIPRWMATLFIGSLLNPKAETKKDDKFIRSSSGMMLLVSANNDKTAWIETGRAYERFALLSTAMNIKNAFMNQPCEVPELRSQLQAHLNLNGAFPQLLFRFGYGPAMPQSLRRPLEQVMRVS</sequence>
<evidence type="ECO:0008006" key="3">
    <source>
        <dbReference type="Google" id="ProtNLM"/>
    </source>
</evidence>
<name>A0A939G332_9BACT</name>
<comment type="caution">
    <text evidence="1">The sequence shown here is derived from an EMBL/GenBank/DDBJ whole genome shotgun (WGS) entry which is preliminary data.</text>
</comment>